<evidence type="ECO:0000313" key="1">
    <source>
        <dbReference type="EMBL" id="KAJ8365333.1"/>
    </source>
</evidence>
<name>A0A9Q1FTE8_SYNKA</name>
<dbReference type="AlphaFoldDB" id="A0A9Q1FTE8"/>
<accession>A0A9Q1FTE8</accession>
<evidence type="ECO:0000313" key="2">
    <source>
        <dbReference type="Proteomes" id="UP001152622"/>
    </source>
</evidence>
<sequence>MCLAKPVPFLSNRHRRDSKKHGALQIPGKRTTLFHLAGSEREGQRDLASVLGTYSAVRSRAVASRGCGIPAGPRAIVSSLSPVAAVRGYVDSGKAAARESGALMETE</sequence>
<gene>
    <name evidence="1" type="ORF">SKAU_G00141640</name>
</gene>
<proteinExistence type="predicted"/>
<keyword evidence="2" id="KW-1185">Reference proteome</keyword>
<dbReference type="EMBL" id="JAINUF010000004">
    <property type="protein sequence ID" value="KAJ8365333.1"/>
    <property type="molecule type" value="Genomic_DNA"/>
</dbReference>
<protein>
    <submittedName>
        <fullName evidence="1">Uncharacterized protein</fullName>
    </submittedName>
</protein>
<organism evidence="1 2">
    <name type="scientific">Synaphobranchus kaupii</name>
    <name type="common">Kaup's arrowtooth eel</name>
    <dbReference type="NCBI Taxonomy" id="118154"/>
    <lineage>
        <taxon>Eukaryota</taxon>
        <taxon>Metazoa</taxon>
        <taxon>Chordata</taxon>
        <taxon>Craniata</taxon>
        <taxon>Vertebrata</taxon>
        <taxon>Euteleostomi</taxon>
        <taxon>Actinopterygii</taxon>
        <taxon>Neopterygii</taxon>
        <taxon>Teleostei</taxon>
        <taxon>Anguilliformes</taxon>
        <taxon>Synaphobranchidae</taxon>
        <taxon>Synaphobranchus</taxon>
    </lineage>
</organism>
<comment type="caution">
    <text evidence="1">The sequence shown here is derived from an EMBL/GenBank/DDBJ whole genome shotgun (WGS) entry which is preliminary data.</text>
</comment>
<dbReference type="Proteomes" id="UP001152622">
    <property type="component" value="Chromosome 4"/>
</dbReference>
<reference evidence="1" key="1">
    <citation type="journal article" date="2023" name="Science">
        <title>Genome structures resolve the early diversification of teleost fishes.</title>
        <authorList>
            <person name="Parey E."/>
            <person name="Louis A."/>
            <person name="Montfort J."/>
            <person name="Bouchez O."/>
            <person name="Roques C."/>
            <person name="Iampietro C."/>
            <person name="Lluch J."/>
            <person name="Castinel A."/>
            <person name="Donnadieu C."/>
            <person name="Desvignes T."/>
            <person name="Floi Bucao C."/>
            <person name="Jouanno E."/>
            <person name="Wen M."/>
            <person name="Mejri S."/>
            <person name="Dirks R."/>
            <person name="Jansen H."/>
            <person name="Henkel C."/>
            <person name="Chen W.J."/>
            <person name="Zahm M."/>
            <person name="Cabau C."/>
            <person name="Klopp C."/>
            <person name="Thompson A.W."/>
            <person name="Robinson-Rechavi M."/>
            <person name="Braasch I."/>
            <person name="Lecointre G."/>
            <person name="Bobe J."/>
            <person name="Postlethwait J.H."/>
            <person name="Berthelot C."/>
            <person name="Roest Crollius H."/>
            <person name="Guiguen Y."/>
        </authorList>
    </citation>
    <scope>NUCLEOTIDE SEQUENCE</scope>
    <source>
        <strain evidence="1">WJC10195</strain>
    </source>
</reference>